<dbReference type="EMBL" id="AAOT01000030">
    <property type="protein sequence ID" value="EAR50336.1"/>
    <property type="molecule type" value="Genomic_DNA"/>
</dbReference>
<dbReference type="SUPFAM" id="SSF56784">
    <property type="entry name" value="HAD-like"/>
    <property type="match status" value="1"/>
</dbReference>
<dbReference type="Gene3D" id="3.40.50.1000">
    <property type="entry name" value="HAD superfamily/HAD-like"/>
    <property type="match status" value="1"/>
</dbReference>
<dbReference type="eggNOG" id="COG0637">
    <property type="taxonomic scope" value="Bacteria"/>
</dbReference>
<dbReference type="SFLD" id="SFLDG01129">
    <property type="entry name" value="C1.5:_HAD__Beta-PGM__Phosphata"/>
    <property type="match status" value="1"/>
</dbReference>
<dbReference type="Proteomes" id="UP000003635">
    <property type="component" value="Unassembled WGS sequence"/>
</dbReference>
<dbReference type="InterPro" id="IPR006439">
    <property type="entry name" value="HAD-SF_hydro_IA"/>
</dbReference>
<dbReference type="PANTHER" id="PTHR18901">
    <property type="entry name" value="2-DEOXYGLUCOSE-6-PHOSPHATE PHOSPHATASE 2"/>
    <property type="match status" value="1"/>
</dbReference>
<dbReference type="STRING" id="314256.OG2516_16506"/>
<dbReference type="InterPro" id="IPR023198">
    <property type="entry name" value="PGP-like_dom2"/>
</dbReference>
<dbReference type="CDD" id="cd07526">
    <property type="entry name" value="HAD_BPGM_like"/>
    <property type="match status" value="1"/>
</dbReference>
<proteinExistence type="predicted"/>
<evidence type="ECO:0000313" key="2">
    <source>
        <dbReference type="Proteomes" id="UP000003635"/>
    </source>
</evidence>
<dbReference type="HOGENOM" id="CLU_045011_13_2_5"/>
<evidence type="ECO:0008006" key="3">
    <source>
        <dbReference type="Google" id="ProtNLM"/>
    </source>
</evidence>
<evidence type="ECO:0000313" key="1">
    <source>
        <dbReference type="EMBL" id="EAR50336.1"/>
    </source>
</evidence>
<organism evidence="1 2">
    <name type="scientific">Oceanicola granulosus (strain ATCC BAA-861 / DSM 15982 / KCTC 12143 / HTCC2516)</name>
    <dbReference type="NCBI Taxonomy" id="314256"/>
    <lineage>
        <taxon>Bacteria</taxon>
        <taxon>Pseudomonadati</taxon>
        <taxon>Pseudomonadota</taxon>
        <taxon>Alphaproteobacteria</taxon>
        <taxon>Rhodobacterales</taxon>
        <taxon>Roseobacteraceae</taxon>
        <taxon>Oceanicola</taxon>
    </lineage>
</organism>
<gene>
    <name evidence="1" type="ORF">OG2516_16506</name>
</gene>
<dbReference type="InterPro" id="IPR023214">
    <property type="entry name" value="HAD_sf"/>
</dbReference>
<accession>Q2CCI2</accession>
<dbReference type="InterPro" id="IPR036412">
    <property type="entry name" value="HAD-like_sf"/>
</dbReference>
<reference evidence="1 2" key="1">
    <citation type="journal article" date="2010" name="J. Bacteriol.">
        <title>Genome sequences of Oceanicola granulosus HTCC2516(T) and Oceanicola batsensis HTCC2597(TDelta).</title>
        <authorList>
            <person name="Thrash J.C."/>
            <person name="Cho J.C."/>
            <person name="Vergin K.L."/>
            <person name="Giovannoni S.J."/>
        </authorList>
    </citation>
    <scope>NUCLEOTIDE SEQUENCE [LARGE SCALE GENOMIC DNA]</scope>
    <source>
        <strain evidence="2">ATCC BAA-861 / DSM 15982 / KCTC 12143 / HTCC2516</strain>
    </source>
</reference>
<dbReference type="AlphaFoldDB" id="Q2CCI2"/>
<keyword evidence="2" id="KW-1185">Reference proteome</keyword>
<dbReference type="Pfam" id="PF00702">
    <property type="entry name" value="Hydrolase"/>
    <property type="match status" value="1"/>
</dbReference>
<dbReference type="RefSeq" id="WP_007256859.1">
    <property type="nucleotide sequence ID" value="NZ_CH724109.1"/>
</dbReference>
<name>Q2CCI2_OCEGH</name>
<comment type="caution">
    <text evidence="1">The sequence shown here is derived from an EMBL/GenBank/DDBJ whole genome shotgun (WGS) entry which is preliminary data.</text>
</comment>
<dbReference type="Gene3D" id="1.10.150.240">
    <property type="entry name" value="Putative phosphatase, domain 2"/>
    <property type="match status" value="1"/>
</dbReference>
<dbReference type="PANTHER" id="PTHR18901:SF38">
    <property type="entry name" value="PSEUDOURIDINE-5'-PHOSPHATASE"/>
    <property type="match status" value="1"/>
</dbReference>
<dbReference type="SFLD" id="SFLDS00003">
    <property type="entry name" value="Haloacid_Dehalogenase"/>
    <property type="match status" value="1"/>
</dbReference>
<dbReference type="NCBIfam" id="TIGR01509">
    <property type="entry name" value="HAD-SF-IA-v3"/>
    <property type="match status" value="1"/>
</dbReference>
<sequence length="230" mass="24260">MQLADIGPEAIDLVIFDCDGVLIDSEVLSATVLIEAAAALGIDFDMDYVRRHFLGRSFPTVAATIRADYGRALPQGFEASYRETLLERFETDLRTTRGIEAVLTALDRPACVATSSSPPRVARSLEITGLARHFGPRVFTASQVARGKPAPDLFLFAAAKMGAAPERSLVIEDSRPGLAAARAAGMVTMLYGGGSHSAGGDMDLPPGVIALDSWADFPPALLRAARGSAA</sequence>
<protein>
    <recommendedName>
        <fullName evidence="3">Hydrolase</fullName>
    </recommendedName>
</protein>